<gene>
    <name evidence="2" type="ORF">D5281_18820</name>
</gene>
<accession>A0A9X5BIU4</accession>
<dbReference type="EMBL" id="QZDT01000043">
    <property type="protein sequence ID" value="NBJ94573.1"/>
    <property type="molecule type" value="Genomic_DNA"/>
</dbReference>
<dbReference type="OrthoDB" id="2022658at2"/>
<dbReference type="PROSITE" id="PS51257">
    <property type="entry name" value="PROKAR_LIPOPROTEIN"/>
    <property type="match status" value="1"/>
</dbReference>
<sequence length="373" mass="42288">MKKIKKMIEIVIGMVVLLALLGGCAHTSQSEEQSNIDFESMDTDTQVVESQDETNVDSREEQNTAVFIDEKLDENLFISAELKMPENNLYEYATQLKRFDYDKVQEAIGQNAEGTLVVDDGSNEFTGGTLTYQRNDIANHLDTYCSYAGEMGLADDRDLSFMSQADAVARIQNMIGMFGVGGELEALDVVAMDSVDFENVKKAIMEDSDYQFLSAKGYGSDTFEQDMEVYRIIFRMNVNGIPVYRNEPNLRQTSERFLAYPATVTVLLSNNGIEMISMMGMFEPYEEHQKEAAIIDEDGIKEAIMKKFGDMILTSEYKAKNIWMEYFPLLREDSFTEMDLIPVWCVDLEVDGQSVEDSRYSIRFNAITGEEIS</sequence>
<reference evidence="2" key="1">
    <citation type="submission" date="2018-09" db="EMBL/GenBank/DDBJ databases">
        <title>Murine metabolic-syndrome-specific gut microbial biobank.</title>
        <authorList>
            <person name="Liu C."/>
        </authorList>
    </citation>
    <scope>NUCLEOTIDE SEQUENCE</scope>
    <source>
        <strain evidence="2">D42-62</strain>
    </source>
</reference>
<dbReference type="Proteomes" id="UP001154420">
    <property type="component" value="Unassembled WGS sequence"/>
</dbReference>
<proteinExistence type="predicted"/>
<evidence type="ECO:0000313" key="3">
    <source>
        <dbReference type="Proteomes" id="UP001154420"/>
    </source>
</evidence>
<dbReference type="RefSeq" id="WP_160561590.1">
    <property type="nucleotide sequence ID" value="NZ_QZDT01000043.1"/>
</dbReference>
<name>A0A9X5BIU4_9FIRM</name>
<protein>
    <submittedName>
        <fullName evidence="2">Uncharacterized protein</fullName>
    </submittedName>
</protein>
<comment type="caution">
    <text evidence="2">The sequence shown here is derived from an EMBL/GenBank/DDBJ whole genome shotgun (WGS) entry which is preliminary data.</text>
</comment>
<evidence type="ECO:0000256" key="1">
    <source>
        <dbReference type="SAM" id="MobiDB-lite"/>
    </source>
</evidence>
<evidence type="ECO:0000313" key="2">
    <source>
        <dbReference type="EMBL" id="NBJ94573.1"/>
    </source>
</evidence>
<dbReference type="AlphaFoldDB" id="A0A9X5BIU4"/>
<organism evidence="2 3">
    <name type="scientific">Parablautia muri</name>
    <dbReference type="NCBI Taxonomy" id="2320879"/>
    <lineage>
        <taxon>Bacteria</taxon>
        <taxon>Bacillati</taxon>
        <taxon>Bacillota</taxon>
        <taxon>Clostridia</taxon>
        <taxon>Lachnospirales</taxon>
        <taxon>Lachnospiraceae</taxon>
        <taxon>Parablautia</taxon>
    </lineage>
</organism>
<feature type="compositionally biased region" description="Polar residues" evidence="1">
    <location>
        <begin position="31"/>
        <end position="49"/>
    </location>
</feature>
<keyword evidence="3" id="KW-1185">Reference proteome</keyword>
<feature type="region of interest" description="Disordered" evidence="1">
    <location>
        <begin position="31"/>
        <end position="60"/>
    </location>
</feature>